<evidence type="ECO:0000256" key="1">
    <source>
        <dbReference type="SAM" id="MobiDB-lite"/>
    </source>
</evidence>
<feature type="region of interest" description="Disordered" evidence="1">
    <location>
        <begin position="31"/>
        <end position="51"/>
    </location>
</feature>
<proteinExistence type="predicted"/>
<reference evidence="3 4" key="1">
    <citation type="submission" date="2015-07" db="EMBL/GenBank/DDBJ databases">
        <authorList>
            <person name="Noorani M."/>
        </authorList>
    </citation>
    <scope>NUCLEOTIDE SEQUENCE [LARGE SCALE GENOMIC DNA]</scope>
    <source>
        <strain evidence="3 4">NRRL B-24567</strain>
    </source>
</reference>
<gene>
    <name evidence="3" type="ORF">ADK41_15440</name>
</gene>
<evidence type="ECO:0000256" key="2">
    <source>
        <dbReference type="SAM" id="Phobius"/>
    </source>
</evidence>
<protein>
    <submittedName>
        <fullName evidence="3">Uncharacterized protein</fullName>
    </submittedName>
</protein>
<dbReference type="AlphaFoldDB" id="A0A0N0S5V4"/>
<keyword evidence="2" id="KW-1133">Transmembrane helix</keyword>
<dbReference type="PATRIC" id="fig|36816.3.peg.3339"/>
<sequence length="80" mass="8634">MGAVWRWGVGIWTAVVIVGGGLTLWLQDEAEPPSPARWERTEPDPTPVLPEGWETRCPVPEPSPGAEDGLVAIACRVTTD</sequence>
<organism evidence="3 4">
    <name type="scientific">Streptomyces caelestis</name>
    <dbReference type="NCBI Taxonomy" id="36816"/>
    <lineage>
        <taxon>Bacteria</taxon>
        <taxon>Bacillati</taxon>
        <taxon>Actinomycetota</taxon>
        <taxon>Actinomycetes</taxon>
        <taxon>Kitasatosporales</taxon>
        <taxon>Streptomycetaceae</taxon>
        <taxon>Streptomyces</taxon>
    </lineage>
</organism>
<keyword evidence="4" id="KW-1185">Reference proteome</keyword>
<feature type="transmembrane region" description="Helical" evidence="2">
    <location>
        <begin position="7"/>
        <end position="26"/>
    </location>
</feature>
<name>A0A0N0S5V4_9ACTN</name>
<evidence type="ECO:0000313" key="3">
    <source>
        <dbReference type="EMBL" id="KOT38869.1"/>
    </source>
</evidence>
<dbReference type="Proteomes" id="UP000037773">
    <property type="component" value="Unassembled WGS sequence"/>
</dbReference>
<evidence type="ECO:0000313" key="4">
    <source>
        <dbReference type="Proteomes" id="UP000037773"/>
    </source>
</evidence>
<accession>A0A0N0S5V4</accession>
<keyword evidence="2" id="KW-0472">Membrane</keyword>
<dbReference type="RefSeq" id="WP_037805296.1">
    <property type="nucleotide sequence ID" value="NZ_JBFBKA010000026.1"/>
</dbReference>
<dbReference type="EMBL" id="LGCN01000166">
    <property type="protein sequence ID" value="KOT38869.1"/>
    <property type="molecule type" value="Genomic_DNA"/>
</dbReference>
<keyword evidence="2" id="KW-0812">Transmembrane</keyword>
<dbReference type="OrthoDB" id="4316060at2"/>
<comment type="caution">
    <text evidence="3">The sequence shown here is derived from an EMBL/GenBank/DDBJ whole genome shotgun (WGS) entry which is preliminary data.</text>
</comment>